<evidence type="ECO:0000313" key="2">
    <source>
        <dbReference type="EMBL" id="CCH88124.1"/>
    </source>
</evidence>
<dbReference type="Pfam" id="PF02698">
    <property type="entry name" value="DUF218"/>
    <property type="match status" value="1"/>
</dbReference>
<reference evidence="2 3" key="1">
    <citation type="journal article" date="2012" name="J. Bacteriol.">
        <title>Genome Sequence of Radiation-Resistant Modestobacter marinus Strain BC501, a Representative Actinobacterium That Thrives on Calcareous Stone Surfaces.</title>
        <authorList>
            <person name="Normand P."/>
            <person name="Gury J."/>
            <person name="Pujic P."/>
            <person name="Chouaia B."/>
            <person name="Crotti E."/>
            <person name="Brusetti L."/>
            <person name="Daffonchio D."/>
            <person name="Vacherie B."/>
            <person name="Barbe V."/>
            <person name="Medigue C."/>
            <person name="Calteau A."/>
            <person name="Ghodhbane-Gtari F."/>
            <person name="Essoussi I."/>
            <person name="Nouioui I."/>
            <person name="Abbassi-Ghozzi I."/>
            <person name="Gtari M."/>
        </authorList>
    </citation>
    <scope>NUCLEOTIDE SEQUENCE [LARGE SCALE GENOMIC DNA]</scope>
    <source>
        <strain evidence="3">BC 501</strain>
    </source>
</reference>
<dbReference type="OrthoDB" id="4772924at2"/>
<accession>I4EXL1</accession>
<dbReference type="STRING" id="477641.MODMU_2695"/>
<dbReference type="KEGG" id="mmar:MODMU_2695"/>
<dbReference type="InterPro" id="IPR003848">
    <property type="entry name" value="DUF218"/>
</dbReference>
<protein>
    <recommendedName>
        <fullName evidence="1">DUF218 domain-containing protein</fullName>
    </recommendedName>
</protein>
<gene>
    <name evidence="2" type="ordered locus">MODMU_2695</name>
</gene>
<sequence>MGLALALALGVALALRLFVYPPTGSVGGSDAVVVLAGDASTRLPVATRLAADGAGVLVVSVAGGADNEPARALCSEPGDLEVYCFTAAGADTRAEARSLGALVAEQGWRRITVVTNSYHVVRAGILVRRCTDADVAVADARADMGLRRWASAVVGEAGGLGAAALRQSC</sequence>
<evidence type="ECO:0000259" key="1">
    <source>
        <dbReference type="Pfam" id="PF02698"/>
    </source>
</evidence>
<keyword evidence="3" id="KW-1185">Reference proteome</keyword>
<dbReference type="AlphaFoldDB" id="I4EXL1"/>
<dbReference type="eggNOG" id="COG1434">
    <property type="taxonomic scope" value="Bacteria"/>
</dbReference>
<dbReference type="OMA" id="VISWRYH"/>
<organism evidence="2 3">
    <name type="scientific">Modestobacter italicus (strain DSM 44449 / CECT 9708 / BC 501)</name>
    <dbReference type="NCBI Taxonomy" id="2732864"/>
    <lineage>
        <taxon>Bacteria</taxon>
        <taxon>Bacillati</taxon>
        <taxon>Actinomycetota</taxon>
        <taxon>Actinomycetes</taxon>
        <taxon>Geodermatophilales</taxon>
        <taxon>Geodermatophilaceae</taxon>
        <taxon>Modestobacter</taxon>
    </lineage>
</organism>
<dbReference type="Proteomes" id="UP000006461">
    <property type="component" value="Chromosome"/>
</dbReference>
<name>I4EXL1_MODI5</name>
<dbReference type="EMBL" id="FO203431">
    <property type="protein sequence ID" value="CCH88124.1"/>
    <property type="molecule type" value="Genomic_DNA"/>
</dbReference>
<proteinExistence type="predicted"/>
<dbReference type="HOGENOM" id="CLU_103289_1_0_11"/>
<evidence type="ECO:0000313" key="3">
    <source>
        <dbReference type="Proteomes" id="UP000006461"/>
    </source>
</evidence>
<feature type="domain" description="DUF218" evidence="1">
    <location>
        <begin position="30"/>
        <end position="131"/>
    </location>
</feature>